<feature type="region of interest" description="Disordered" evidence="1">
    <location>
        <begin position="1"/>
        <end position="62"/>
    </location>
</feature>
<keyword evidence="3" id="KW-1185">Reference proteome</keyword>
<feature type="compositionally biased region" description="Polar residues" evidence="1">
    <location>
        <begin position="37"/>
        <end position="50"/>
    </location>
</feature>
<feature type="compositionally biased region" description="Basic residues" evidence="1">
    <location>
        <begin position="1"/>
        <end position="14"/>
    </location>
</feature>
<dbReference type="AlphaFoldDB" id="A0AAD9Q5Y0"/>
<feature type="compositionally biased region" description="Basic and acidic residues" evidence="1">
    <location>
        <begin position="166"/>
        <end position="184"/>
    </location>
</feature>
<organism evidence="2 3">
    <name type="scientific">Acropora cervicornis</name>
    <name type="common">Staghorn coral</name>
    <dbReference type="NCBI Taxonomy" id="6130"/>
    <lineage>
        <taxon>Eukaryota</taxon>
        <taxon>Metazoa</taxon>
        <taxon>Cnidaria</taxon>
        <taxon>Anthozoa</taxon>
        <taxon>Hexacorallia</taxon>
        <taxon>Scleractinia</taxon>
        <taxon>Astrocoeniina</taxon>
        <taxon>Acroporidae</taxon>
        <taxon>Acropora</taxon>
    </lineage>
</organism>
<feature type="compositionally biased region" description="Polar residues" evidence="1">
    <location>
        <begin position="15"/>
        <end position="26"/>
    </location>
</feature>
<gene>
    <name evidence="2" type="ORF">P5673_023203</name>
</gene>
<evidence type="ECO:0000313" key="3">
    <source>
        <dbReference type="Proteomes" id="UP001249851"/>
    </source>
</evidence>
<evidence type="ECO:0000256" key="1">
    <source>
        <dbReference type="SAM" id="MobiDB-lite"/>
    </source>
</evidence>
<reference evidence="2" key="2">
    <citation type="journal article" date="2023" name="Science">
        <title>Genomic signatures of disease resistance in endangered staghorn corals.</title>
        <authorList>
            <person name="Vollmer S.V."/>
            <person name="Selwyn J.D."/>
            <person name="Despard B.A."/>
            <person name="Roesel C.L."/>
        </authorList>
    </citation>
    <scope>NUCLEOTIDE SEQUENCE</scope>
    <source>
        <strain evidence="2">K2</strain>
    </source>
</reference>
<sequence length="193" mass="21677">MGRQKPYKSKHRLYTSHSASTSTSRGPATFGEDGNNAAGSEQYASRNSVGVSGRTEDQGVHNPQAHVRNVYCTLTNENGELLKWDLSQKRQKVLSQSTSVSNDEKRRFTTCMTVDYMSSEDNTSGDDSSGDEDAPKRKVLCRRPLAWRSENLNSLFARLYRKNKRSESMMMKRKDGSPSEREAPDDAPEFALL</sequence>
<evidence type="ECO:0000313" key="2">
    <source>
        <dbReference type="EMBL" id="KAK2555223.1"/>
    </source>
</evidence>
<name>A0AAD9Q5Y0_ACRCE</name>
<reference evidence="2" key="1">
    <citation type="journal article" date="2023" name="G3 (Bethesda)">
        <title>Whole genome assembly and annotation of the endangered Caribbean coral Acropora cervicornis.</title>
        <authorList>
            <person name="Selwyn J.D."/>
            <person name="Vollmer S.V."/>
        </authorList>
    </citation>
    <scope>NUCLEOTIDE SEQUENCE</scope>
    <source>
        <strain evidence="2">K2</strain>
    </source>
</reference>
<protein>
    <submittedName>
        <fullName evidence="2">Uncharacterized protein</fullName>
    </submittedName>
</protein>
<proteinExistence type="predicted"/>
<feature type="region of interest" description="Disordered" evidence="1">
    <location>
        <begin position="117"/>
        <end position="137"/>
    </location>
</feature>
<comment type="caution">
    <text evidence="2">The sequence shown here is derived from an EMBL/GenBank/DDBJ whole genome shotgun (WGS) entry which is preliminary data.</text>
</comment>
<accession>A0AAD9Q5Y0</accession>
<dbReference type="Proteomes" id="UP001249851">
    <property type="component" value="Unassembled WGS sequence"/>
</dbReference>
<feature type="region of interest" description="Disordered" evidence="1">
    <location>
        <begin position="166"/>
        <end position="193"/>
    </location>
</feature>
<dbReference type="EMBL" id="JARQWQ010000064">
    <property type="protein sequence ID" value="KAK2555223.1"/>
    <property type="molecule type" value="Genomic_DNA"/>
</dbReference>